<dbReference type="eggNOG" id="arCOG05784">
    <property type="taxonomic scope" value="Archaea"/>
</dbReference>
<name>Q9V0J9_PYRAB</name>
<evidence type="ECO:0000256" key="1">
    <source>
        <dbReference type="SAM" id="Phobius"/>
    </source>
</evidence>
<dbReference type="KEGG" id="pab:PAB0535"/>
<dbReference type="Proteomes" id="UP000009139">
    <property type="component" value="Chromosome"/>
</dbReference>
<evidence type="ECO:0000313" key="3">
    <source>
        <dbReference type="EMBL" id="CCE70189.1"/>
    </source>
</evidence>
<dbReference type="STRING" id="272844.PAB0535"/>
<proteinExistence type="predicted"/>
<reference evidence="3 5" key="5">
    <citation type="journal article" date="2012" name="Curr. Microbiol.">
        <title>Re-annotation of two hyperthermophilic archaea Pyrococcus abyssi GE5 and Pyrococcus furiosus DSM 3638.</title>
        <authorList>
            <person name="Gao J."/>
            <person name="Wang J."/>
        </authorList>
    </citation>
    <scope>GENOME REANNOTATION</scope>
    <source>
        <strain evidence="3">GE5</strain>
        <strain evidence="5">GE5 / Orsay</strain>
    </source>
</reference>
<dbReference type="HOGENOM" id="CLU_149775_0_0_2"/>
<accession>Q9V0J9</accession>
<evidence type="ECO:0000313" key="2">
    <source>
        <dbReference type="EMBL" id="CAB49704.1"/>
    </source>
</evidence>
<dbReference type="Proteomes" id="UP000000810">
    <property type="component" value="Chromosome"/>
</dbReference>
<organism evidence="2 4">
    <name type="scientific">Pyrococcus abyssi (strain GE5 / Orsay)</name>
    <dbReference type="NCBI Taxonomy" id="272844"/>
    <lineage>
        <taxon>Archaea</taxon>
        <taxon>Methanobacteriati</taxon>
        <taxon>Methanobacteriota</taxon>
        <taxon>Thermococci</taxon>
        <taxon>Thermococcales</taxon>
        <taxon>Thermococcaceae</taxon>
        <taxon>Pyrococcus</taxon>
    </lineage>
</organism>
<evidence type="ECO:0000313" key="5">
    <source>
        <dbReference type="Proteomes" id="UP000009139"/>
    </source>
</evidence>
<dbReference type="RefSeq" id="WP_010867912.1">
    <property type="nucleotide sequence ID" value="NC_000868.1"/>
</dbReference>
<evidence type="ECO:0008006" key="6">
    <source>
        <dbReference type="Google" id="ProtNLM"/>
    </source>
</evidence>
<dbReference type="OrthoDB" id="86211at2157"/>
<reference evidence="2 4" key="4">
    <citation type="journal article" date="2003" name="Mol. Microbiol.">
        <title>An integrated analysis of the genome of the hyperthermophilic archaeon Pyrococcus abyssi.</title>
        <authorList>
            <person name="Cohen G."/>
            <person name="Barbe V."/>
            <person name="Flament D."/>
            <person name="Galperin M."/>
            <person name="Heilig R."/>
            <person name="Ripp R."/>
            <person name="Lecompte O."/>
            <person name="Prieur D."/>
            <person name="Poch O."/>
            <person name="Quellerou J."/>
            <person name="Thierry J.C."/>
            <person name="Van der Oost J."/>
            <person name="Weissenbach J."/>
            <person name="Zivanovic Y."/>
            <person name="Forterre P."/>
        </authorList>
    </citation>
    <scope>NUCLEOTIDE SEQUENCE [LARGE SCALE GENOMIC DNA]</scope>
    <source>
        <strain evidence="4">GE5 / Orsay</strain>
        <strain evidence="2">Orsay</strain>
    </source>
</reference>
<evidence type="ECO:0000313" key="4">
    <source>
        <dbReference type="Proteomes" id="UP000000810"/>
    </source>
</evidence>
<keyword evidence="1" id="KW-0472">Membrane</keyword>
<dbReference type="EMBL" id="AJ248285">
    <property type="protein sequence ID" value="CAB49704.1"/>
    <property type="molecule type" value="Genomic_DNA"/>
</dbReference>
<keyword evidence="1" id="KW-0812">Transmembrane</keyword>
<dbReference type="EMBL" id="HE613800">
    <property type="protein sequence ID" value="CCE70189.1"/>
    <property type="molecule type" value="Genomic_DNA"/>
</dbReference>
<gene>
    <name evidence="2" type="ordered locus">PAB0535</name>
</gene>
<feature type="transmembrane region" description="Helical" evidence="1">
    <location>
        <begin position="36"/>
        <end position="61"/>
    </location>
</feature>
<reference evidence="2" key="1">
    <citation type="submission" date="1999-07" db="EMBL/GenBank/DDBJ databases">
        <authorList>
            <person name="Genoscope"/>
        </authorList>
    </citation>
    <scope>NUCLEOTIDE SEQUENCE</scope>
    <source>
        <strain evidence="2">Orsay</strain>
    </source>
</reference>
<feature type="transmembrane region" description="Helical" evidence="1">
    <location>
        <begin position="12"/>
        <end position="30"/>
    </location>
</feature>
<reference evidence="2" key="2">
    <citation type="journal article" date="2000" name="J. Mol. Biol.">
        <title>Archaeal homologs of eukaryotic methylation guide small nucleolar RNAs: lessons from the Pyrococcus genomes.</title>
        <authorList>
            <person name="Gaspin C."/>
            <person name="Cavaille J."/>
            <person name="Erauso G."/>
        </authorList>
    </citation>
    <scope>NUCLEOTIDE SEQUENCE</scope>
    <source>
        <strain evidence="2">Orsay</strain>
    </source>
</reference>
<keyword evidence="1" id="KW-1133">Transmembrane helix</keyword>
<reference evidence="2" key="3">
    <citation type="journal article" date="2001" name="Genome Res.">
        <title>Genome evolution at the genus level: comparison of three complete genomes of hyperthermophilic archaea.</title>
        <authorList>
            <person name="Lecompte O."/>
            <person name="Ripp R."/>
            <person name="Puzos-Barbe V."/>
            <person name="Duprat S."/>
            <person name="Heilig R."/>
            <person name="Dietrich J."/>
            <person name="Thierry J.C."/>
            <person name="Poch O."/>
        </authorList>
    </citation>
    <scope>NUCLEOTIDE SEQUENCE</scope>
    <source>
        <strain evidence="2">Orsay</strain>
    </source>
</reference>
<protein>
    <recommendedName>
        <fullName evidence="6">DUF304 domain-containing protein</fullName>
    </recommendedName>
</protein>
<dbReference type="PIR" id="G75123">
    <property type="entry name" value="G75123"/>
</dbReference>
<dbReference type="AlphaFoldDB" id="Q9V0J9"/>
<sequence length="152" mass="17242">MLYEESVSSKLLNLVLLVTLLPIIILAVYLRNQPYALKILAIEGIIVSIIVLEASAIRILIDDDGIRIRGRLGLFLRKTIRLEEIEWYSVSHGWMSCQYRSLILHFSIPAKGCVLIKRKKGMNVSFSTNNPEEVSKVLSMLGIPKVPYNKVF</sequence>
<keyword evidence="4" id="KW-1185">Reference proteome</keyword>
<dbReference type="PATRIC" id="fig|272844.11.peg.832"/>